<accession>A0A4Y2FYS9</accession>
<keyword evidence="1" id="KW-0732">Signal</keyword>
<evidence type="ECO:0000313" key="2">
    <source>
        <dbReference type="EMBL" id="GBM46167.1"/>
    </source>
</evidence>
<protein>
    <recommendedName>
        <fullName evidence="4">DUF19 domain-containing protein</fullName>
    </recommendedName>
</protein>
<comment type="caution">
    <text evidence="2">The sequence shown here is derived from an EMBL/GenBank/DDBJ whole genome shotgun (WGS) entry which is preliminary data.</text>
</comment>
<evidence type="ECO:0000256" key="1">
    <source>
        <dbReference type="SAM" id="SignalP"/>
    </source>
</evidence>
<evidence type="ECO:0000313" key="3">
    <source>
        <dbReference type="Proteomes" id="UP000499080"/>
    </source>
</evidence>
<sequence length="126" mass="14187">MHFAVLFALFGIIFASYDYPSESGSEDIESTLCDNEEGEMSRIVADCYDKINIQKYSSIIRKCYEGMNGEVNGRKMTEWYCKNSNDKTTEADTCAAKKIAEQEGSEDAFTDVMNGLTKCIGEYFSQ</sequence>
<dbReference type="OrthoDB" id="10293013at2759"/>
<feature type="chain" id="PRO_5021361708" description="DUF19 domain-containing protein" evidence="1">
    <location>
        <begin position="16"/>
        <end position="126"/>
    </location>
</feature>
<gene>
    <name evidence="2" type="ORF">AVEN_48688_1</name>
</gene>
<dbReference type="AlphaFoldDB" id="A0A4Y2FYS9"/>
<keyword evidence="3" id="KW-1185">Reference proteome</keyword>
<proteinExistence type="predicted"/>
<evidence type="ECO:0008006" key="4">
    <source>
        <dbReference type="Google" id="ProtNLM"/>
    </source>
</evidence>
<reference evidence="2 3" key="1">
    <citation type="journal article" date="2019" name="Sci. Rep.">
        <title>Orb-weaving spider Araneus ventricosus genome elucidates the spidroin gene catalogue.</title>
        <authorList>
            <person name="Kono N."/>
            <person name="Nakamura H."/>
            <person name="Ohtoshi R."/>
            <person name="Moran D.A.P."/>
            <person name="Shinohara A."/>
            <person name="Yoshida Y."/>
            <person name="Fujiwara M."/>
            <person name="Mori M."/>
            <person name="Tomita M."/>
            <person name="Arakawa K."/>
        </authorList>
    </citation>
    <scope>NUCLEOTIDE SEQUENCE [LARGE SCALE GENOMIC DNA]</scope>
</reference>
<feature type="signal peptide" evidence="1">
    <location>
        <begin position="1"/>
        <end position="15"/>
    </location>
</feature>
<dbReference type="Proteomes" id="UP000499080">
    <property type="component" value="Unassembled WGS sequence"/>
</dbReference>
<dbReference type="EMBL" id="BGPR01001126">
    <property type="protein sequence ID" value="GBM46167.1"/>
    <property type="molecule type" value="Genomic_DNA"/>
</dbReference>
<organism evidence="2 3">
    <name type="scientific">Araneus ventricosus</name>
    <name type="common">Orbweaver spider</name>
    <name type="synonym">Epeira ventricosa</name>
    <dbReference type="NCBI Taxonomy" id="182803"/>
    <lineage>
        <taxon>Eukaryota</taxon>
        <taxon>Metazoa</taxon>
        <taxon>Ecdysozoa</taxon>
        <taxon>Arthropoda</taxon>
        <taxon>Chelicerata</taxon>
        <taxon>Arachnida</taxon>
        <taxon>Araneae</taxon>
        <taxon>Araneomorphae</taxon>
        <taxon>Entelegynae</taxon>
        <taxon>Araneoidea</taxon>
        <taxon>Araneidae</taxon>
        <taxon>Araneus</taxon>
    </lineage>
</organism>
<name>A0A4Y2FYS9_ARAVE</name>